<feature type="non-terminal residue" evidence="1">
    <location>
        <position position="1"/>
    </location>
</feature>
<gene>
    <name evidence="1" type="ORF">RPERSI_LOCUS17926</name>
</gene>
<feature type="non-terminal residue" evidence="1">
    <location>
        <position position="101"/>
    </location>
</feature>
<organism evidence="1 2">
    <name type="scientific">Racocetra persica</name>
    <dbReference type="NCBI Taxonomy" id="160502"/>
    <lineage>
        <taxon>Eukaryota</taxon>
        <taxon>Fungi</taxon>
        <taxon>Fungi incertae sedis</taxon>
        <taxon>Mucoromycota</taxon>
        <taxon>Glomeromycotina</taxon>
        <taxon>Glomeromycetes</taxon>
        <taxon>Diversisporales</taxon>
        <taxon>Gigasporaceae</taxon>
        <taxon>Racocetra</taxon>
    </lineage>
</organism>
<dbReference type="Proteomes" id="UP000789920">
    <property type="component" value="Unassembled WGS sequence"/>
</dbReference>
<protein>
    <submittedName>
        <fullName evidence="1">21352_t:CDS:1</fullName>
    </submittedName>
</protein>
<evidence type="ECO:0000313" key="1">
    <source>
        <dbReference type="EMBL" id="CAG8783333.1"/>
    </source>
</evidence>
<reference evidence="1" key="1">
    <citation type="submission" date="2021-06" db="EMBL/GenBank/DDBJ databases">
        <authorList>
            <person name="Kallberg Y."/>
            <person name="Tangrot J."/>
            <person name="Rosling A."/>
        </authorList>
    </citation>
    <scope>NUCLEOTIDE SEQUENCE</scope>
    <source>
        <strain evidence="1">MA461A</strain>
    </source>
</reference>
<keyword evidence="2" id="KW-1185">Reference proteome</keyword>
<sequence>ARQGLPGCPSETDLQCNFVQETQADVSLPPCDSLAICYYDTIHDKAFCKHVDDQCVLGESIRLKSFCTIPNDGSRCGFTCSDCFWAPDKSWTCHDCINGIK</sequence>
<dbReference type="EMBL" id="CAJVQC010046632">
    <property type="protein sequence ID" value="CAG8783333.1"/>
    <property type="molecule type" value="Genomic_DNA"/>
</dbReference>
<evidence type="ECO:0000313" key="2">
    <source>
        <dbReference type="Proteomes" id="UP000789920"/>
    </source>
</evidence>
<proteinExistence type="predicted"/>
<comment type="caution">
    <text evidence="1">The sequence shown here is derived from an EMBL/GenBank/DDBJ whole genome shotgun (WGS) entry which is preliminary data.</text>
</comment>
<name>A0ACA9R9K1_9GLOM</name>
<accession>A0ACA9R9K1</accession>